<accession>A0ABW4QZ46</accession>
<proteinExistence type="predicted"/>
<evidence type="ECO:0000313" key="1">
    <source>
        <dbReference type="EMBL" id="MFD1874285.1"/>
    </source>
</evidence>
<comment type="caution">
    <text evidence="1">The sequence shown here is derived from an EMBL/GenBank/DDBJ whole genome shotgun (WGS) entry which is preliminary data.</text>
</comment>
<gene>
    <name evidence="1" type="ORF">ACFSDX_17705</name>
</gene>
<reference evidence="2" key="1">
    <citation type="journal article" date="2019" name="Int. J. Syst. Evol. Microbiol.">
        <title>The Global Catalogue of Microorganisms (GCM) 10K type strain sequencing project: providing services to taxonomists for standard genome sequencing and annotation.</title>
        <authorList>
            <consortium name="The Broad Institute Genomics Platform"/>
            <consortium name="The Broad Institute Genome Sequencing Center for Infectious Disease"/>
            <person name="Wu L."/>
            <person name="Ma J."/>
        </authorList>
    </citation>
    <scope>NUCLEOTIDE SEQUENCE [LARGE SCALE GENOMIC DNA]</scope>
    <source>
        <strain evidence="2">CGMCC 1.15795</strain>
    </source>
</reference>
<keyword evidence="2" id="KW-1185">Reference proteome</keyword>
<name>A0ABW4QZ46_9BACT</name>
<sequence>MQEKQRNLIYLERCEEALLQVARKVARAMGIQSDVHAMSTQSIHCALLDKSTALFEQGGDDTKFQQRLAERNHHYGSLTPYHPDFSEALRAQVLQCPLQEVGLYMNELLKVNPPLRDAFGLNYLLDTLQDTTQLSKRLERAIFWLSKQKAEEITHVADLPIIELQPYEFSISEETLSKIDILAENMGLISEGAFILGERKKSALVGFHQALKEAGWIGGTYDERNAFFGNRYSISLIQNTYRGTKTGEAYHRKTNKILKQTSSVTL</sequence>
<protein>
    <recommendedName>
        <fullName evidence="3">Antirepressor protein C-terminal domain-containing protein</fullName>
    </recommendedName>
</protein>
<evidence type="ECO:0008006" key="3">
    <source>
        <dbReference type="Google" id="ProtNLM"/>
    </source>
</evidence>
<dbReference type="RefSeq" id="WP_382315947.1">
    <property type="nucleotide sequence ID" value="NZ_JBHUFD010000006.1"/>
</dbReference>
<evidence type="ECO:0000313" key="2">
    <source>
        <dbReference type="Proteomes" id="UP001597197"/>
    </source>
</evidence>
<dbReference type="Proteomes" id="UP001597197">
    <property type="component" value="Unassembled WGS sequence"/>
</dbReference>
<dbReference type="EMBL" id="JBHUFD010000006">
    <property type="protein sequence ID" value="MFD1874285.1"/>
    <property type="molecule type" value="Genomic_DNA"/>
</dbReference>
<organism evidence="1 2">
    <name type="scientific">Hymenobacter bucti</name>
    <dbReference type="NCBI Taxonomy" id="1844114"/>
    <lineage>
        <taxon>Bacteria</taxon>
        <taxon>Pseudomonadati</taxon>
        <taxon>Bacteroidota</taxon>
        <taxon>Cytophagia</taxon>
        <taxon>Cytophagales</taxon>
        <taxon>Hymenobacteraceae</taxon>
        <taxon>Hymenobacter</taxon>
    </lineage>
</organism>